<evidence type="ECO:0000313" key="1">
    <source>
        <dbReference type="EMBL" id="KAH6874604.1"/>
    </source>
</evidence>
<evidence type="ECO:0000313" key="2">
    <source>
        <dbReference type="Proteomes" id="UP000777438"/>
    </source>
</evidence>
<dbReference type="Proteomes" id="UP000777438">
    <property type="component" value="Unassembled WGS sequence"/>
</dbReference>
<name>A0A9P9AJJ1_9HYPO</name>
<gene>
    <name evidence="1" type="ORF">B0T10DRAFT_465651</name>
</gene>
<sequence length="143" mass="15552">MTAKLAPPAILLCRSFTSQNGSDGEKSGCCANRANVLGGEVRACHMLGLQVIVAPWQMNIKPQRKLWGLVSNISILPPPINARSFRADRIGLRPGAPFANAEPSERAAIRLSLLEEPDSWNIIFELFKRLSTEELEGTGSEPA</sequence>
<keyword evidence="2" id="KW-1185">Reference proteome</keyword>
<protein>
    <submittedName>
        <fullName evidence="1">Uncharacterized protein</fullName>
    </submittedName>
</protein>
<comment type="caution">
    <text evidence="1">The sequence shown here is derived from an EMBL/GenBank/DDBJ whole genome shotgun (WGS) entry which is preliminary data.</text>
</comment>
<organism evidence="1 2">
    <name type="scientific">Thelonectria olida</name>
    <dbReference type="NCBI Taxonomy" id="1576542"/>
    <lineage>
        <taxon>Eukaryota</taxon>
        <taxon>Fungi</taxon>
        <taxon>Dikarya</taxon>
        <taxon>Ascomycota</taxon>
        <taxon>Pezizomycotina</taxon>
        <taxon>Sordariomycetes</taxon>
        <taxon>Hypocreomycetidae</taxon>
        <taxon>Hypocreales</taxon>
        <taxon>Nectriaceae</taxon>
        <taxon>Thelonectria</taxon>
    </lineage>
</organism>
<dbReference type="EMBL" id="JAGPYM010000038">
    <property type="protein sequence ID" value="KAH6874604.1"/>
    <property type="molecule type" value="Genomic_DNA"/>
</dbReference>
<proteinExistence type="predicted"/>
<accession>A0A9P9AJJ1</accession>
<dbReference type="AlphaFoldDB" id="A0A9P9AJJ1"/>
<reference evidence="1 2" key="1">
    <citation type="journal article" date="2021" name="Nat. Commun.">
        <title>Genetic determinants of endophytism in the Arabidopsis root mycobiome.</title>
        <authorList>
            <person name="Mesny F."/>
            <person name="Miyauchi S."/>
            <person name="Thiergart T."/>
            <person name="Pickel B."/>
            <person name="Atanasova L."/>
            <person name="Karlsson M."/>
            <person name="Huettel B."/>
            <person name="Barry K.W."/>
            <person name="Haridas S."/>
            <person name="Chen C."/>
            <person name="Bauer D."/>
            <person name="Andreopoulos W."/>
            <person name="Pangilinan J."/>
            <person name="LaButti K."/>
            <person name="Riley R."/>
            <person name="Lipzen A."/>
            <person name="Clum A."/>
            <person name="Drula E."/>
            <person name="Henrissat B."/>
            <person name="Kohler A."/>
            <person name="Grigoriev I.V."/>
            <person name="Martin F.M."/>
            <person name="Hacquard S."/>
        </authorList>
    </citation>
    <scope>NUCLEOTIDE SEQUENCE [LARGE SCALE GENOMIC DNA]</scope>
    <source>
        <strain evidence="1 2">MPI-CAGE-CH-0241</strain>
    </source>
</reference>